<proteinExistence type="predicted"/>
<dbReference type="EMBL" id="JAAVMX010000005">
    <property type="protein sequence ID" value="KAF4508353.1"/>
    <property type="molecule type" value="Genomic_DNA"/>
</dbReference>
<gene>
    <name evidence="2" type="ORF">G6O67_004745</name>
</gene>
<reference evidence="2 3" key="1">
    <citation type="journal article" date="2020" name="Genome Biol. Evol.">
        <title>A new high-quality draft genome assembly of the Chinese cordyceps Ophiocordyceps sinensis.</title>
        <authorList>
            <person name="Shu R."/>
            <person name="Zhang J."/>
            <person name="Meng Q."/>
            <person name="Zhang H."/>
            <person name="Zhou G."/>
            <person name="Li M."/>
            <person name="Wu P."/>
            <person name="Zhao Y."/>
            <person name="Chen C."/>
            <person name="Qin Q."/>
        </authorList>
    </citation>
    <scope>NUCLEOTIDE SEQUENCE [LARGE SCALE GENOMIC DNA]</scope>
    <source>
        <strain evidence="2 3">IOZ07</strain>
    </source>
</reference>
<feature type="region of interest" description="Disordered" evidence="1">
    <location>
        <begin position="1"/>
        <end position="118"/>
    </location>
</feature>
<evidence type="ECO:0000313" key="3">
    <source>
        <dbReference type="Proteomes" id="UP000557566"/>
    </source>
</evidence>
<dbReference type="AlphaFoldDB" id="A0A8H4V518"/>
<comment type="caution">
    <text evidence="2">The sequence shown here is derived from an EMBL/GenBank/DDBJ whole genome shotgun (WGS) entry which is preliminary data.</text>
</comment>
<organism evidence="2 3">
    <name type="scientific">Ophiocordyceps sinensis</name>
    <dbReference type="NCBI Taxonomy" id="72228"/>
    <lineage>
        <taxon>Eukaryota</taxon>
        <taxon>Fungi</taxon>
        <taxon>Dikarya</taxon>
        <taxon>Ascomycota</taxon>
        <taxon>Pezizomycotina</taxon>
        <taxon>Sordariomycetes</taxon>
        <taxon>Hypocreomycetidae</taxon>
        <taxon>Hypocreales</taxon>
        <taxon>Ophiocordycipitaceae</taxon>
        <taxon>Ophiocordyceps</taxon>
    </lineage>
</organism>
<protein>
    <recommendedName>
        <fullName evidence="4">Involucrin repeat protein</fullName>
    </recommendedName>
</protein>
<feature type="compositionally biased region" description="Low complexity" evidence="1">
    <location>
        <begin position="24"/>
        <end position="51"/>
    </location>
</feature>
<name>A0A8H4V518_9HYPO</name>
<keyword evidence="3" id="KW-1185">Reference proteome</keyword>
<evidence type="ECO:0000313" key="2">
    <source>
        <dbReference type="EMBL" id="KAF4508353.1"/>
    </source>
</evidence>
<evidence type="ECO:0008006" key="4">
    <source>
        <dbReference type="Google" id="ProtNLM"/>
    </source>
</evidence>
<evidence type="ECO:0000256" key="1">
    <source>
        <dbReference type="SAM" id="MobiDB-lite"/>
    </source>
</evidence>
<dbReference type="OrthoDB" id="5328813at2759"/>
<sequence length="516" mass="56785">MQAPEKRRGGSHVLRTGPAHASRHGPGSSHAAGGAAANATVNANANSSGASLPAIPPRAAMVSGAATPDDSHDDAGTNTSGPAPPPSTPSERRDRDRDHARPGSMAGLHGGAKDKQMREREALLRERDERIAYLETEMGIMEREFRRELDKLSQNESETANFWQAKHSALNRQFLESDTELRVLRAEADKRKAEREELLQGWDMVRREMRERDDEVRGLRAQVRGLKEFVSTSTRTDCQTSDEVFGDGMAKLGNGLQNWVIVNFRKAKIEPGADYGARQDVSKADEATLAELGELVPTYASLLHTAKIHMLQSIVSKMLVDMVFNAYFFGLSDEETRHFRRMEDLLCSFAASDEAVNQWRSSTLALFRREAPRLLHDETGTCVESVIARINRILDAITTTPLPPSSLEQPAASRASEARDAALRVLVSSSVDLARLLAVQRAVLRVHMPEVLPHTRVVFEPATMEDVGGLEEEALTTREIDCVVFPGIIKHGDESGGQMQFRNVIAKARVLCSPGD</sequence>
<dbReference type="Proteomes" id="UP000557566">
    <property type="component" value="Unassembled WGS sequence"/>
</dbReference>
<accession>A0A8H4V518</accession>
<feature type="compositionally biased region" description="Basic and acidic residues" evidence="1">
    <location>
        <begin position="90"/>
        <end position="101"/>
    </location>
</feature>